<dbReference type="RefSeq" id="WP_345723025.1">
    <property type="nucleotide sequence ID" value="NZ_BAABRU010000011.1"/>
</dbReference>
<dbReference type="Proteomes" id="UP001428290">
    <property type="component" value="Unassembled WGS sequence"/>
</dbReference>
<proteinExistence type="predicted"/>
<accession>A0ABP9X1Y3</accession>
<feature type="domain" description="YtkA-like" evidence="1">
    <location>
        <begin position="30"/>
        <end position="105"/>
    </location>
</feature>
<gene>
    <name evidence="2" type="ORF">Hgul01_03218</name>
</gene>
<organism evidence="2 3">
    <name type="scientific">Herpetosiphon gulosus</name>
    <dbReference type="NCBI Taxonomy" id="1973496"/>
    <lineage>
        <taxon>Bacteria</taxon>
        <taxon>Bacillati</taxon>
        <taxon>Chloroflexota</taxon>
        <taxon>Chloroflexia</taxon>
        <taxon>Herpetosiphonales</taxon>
        <taxon>Herpetosiphonaceae</taxon>
        <taxon>Herpetosiphon</taxon>
    </lineage>
</organism>
<keyword evidence="3" id="KW-1185">Reference proteome</keyword>
<dbReference type="PROSITE" id="PS51257">
    <property type="entry name" value="PROKAR_LIPOPROTEIN"/>
    <property type="match status" value="1"/>
</dbReference>
<dbReference type="InterPro" id="IPR032693">
    <property type="entry name" value="YtkA-like_dom"/>
</dbReference>
<dbReference type="EMBL" id="BAABRU010000011">
    <property type="protein sequence ID" value="GAA5529409.1"/>
    <property type="molecule type" value="Genomic_DNA"/>
</dbReference>
<dbReference type="Pfam" id="PF13115">
    <property type="entry name" value="YtkA"/>
    <property type="match status" value="1"/>
</dbReference>
<reference evidence="2 3" key="1">
    <citation type="submission" date="2024-02" db="EMBL/GenBank/DDBJ databases">
        <title>Herpetosiphon gulosus NBRC 112829.</title>
        <authorList>
            <person name="Ichikawa N."/>
            <person name="Katano-Makiyama Y."/>
            <person name="Hidaka K."/>
        </authorList>
    </citation>
    <scope>NUCLEOTIDE SEQUENCE [LARGE SCALE GENOMIC DNA]</scope>
    <source>
        <strain evidence="2 3">NBRC 112829</strain>
    </source>
</reference>
<sequence length="125" mass="13585">MMLRYVHLILLSLILVSLLGCSRTPSDDPRLNISLEQIPSTMAAQTIVLSISDGSTPLENAKVQIEATMTHAGMPSQIVQMEPLGAGKYQASIDFSMLGEWVLIVNITESNGAVMQRTLPAFNIQ</sequence>
<evidence type="ECO:0000259" key="1">
    <source>
        <dbReference type="Pfam" id="PF13115"/>
    </source>
</evidence>
<comment type="caution">
    <text evidence="2">The sequence shown here is derived from an EMBL/GenBank/DDBJ whole genome shotgun (WGS) entry which is preliminary data.</text>
</comment>
<protein>
    <recommendedName>
        <fullName evidence="1">YtkA-like domain-containing protein</fullName>
    </recommendedName>
</protein>
<evidence type="ECO:0000313" key="3">
    <source>
        <dbReference type="Proteomes" id="UP001428290"/>
    </source>
</evidence>
<evidence type="ECO:0000313" key="2">
    <source>
        <dbReference type="EMBL" id="GAA5529409.1"/>
    </source>
</evidence>
<name>A0ABP9X1Y3_9CHLR</name>